<reference evidence="1 2" key="2">
    <citation type="submission" date="2018-11" db="EMBL/GenBank/DDBJ databases">
        <authorList>
            <consortium name="Pathogen Informatics"/>
        </authorList>
    </citation>
    <scope>NUCLEOTIDE SEQUENCE [LARGE SCALE GENOMIC DNA]</scope>
</reference>
<evidence type="ECO:0000313" key="1">
    <source>
        <dbReference type="EMBL" id="VDK40411.1"/>
    </source>
</evidence>
<sequence>MHPPAWPMPSEEAVEAAIAREEEMSSRKEKFVDKINFMV</sequence>
<dbReference type="AlphaFoldDB" id="A0A0M3JQ74"/>
<dbReference type="WBParaSite" id="ASIM_0000982501-mRNA-1">
    <property type="protein sequence ID" value="ASIM_0000982501-mRNA-1"/>
    <property type="gene ID" value="ASIM_0000982501"/>
</dbReference>
<dbReference type="Proteomes" id="UP000267096">
    <property type="component" value="Unassembled WGS sequence"/>
</dbReference>
<keyword evidence="2" id="KW-1185">Reference proteome</keyword>
<accession>A0A0M3JQ74</accession>
<reference evidence="3" key="1">
    <citation type="submission" date="2017-02" db="UniProtKB">
        <authorList>
            <consortium name="WormBaseParasite"/>
        </authorList>
    </citation>
    <scope>IDENTIFICATION</scope>
</reference>
<gene>
    <name evidence="1" type="ORF">ASIM_LOCUS9566</name>
</gene>
<evidence type="ECO:0000313" key="2">
    <source>
        <dbReference type="Proteomes" id="UP000267096"/>
    </source>
</evidence>
<name>A0A0M3JQ74_ANISI</name>
<dbReference type="EMBL" id="UYRR01029727">
    <property type="protein sequence ID" value="VDK40411.1"/>
    <property type="molecule type" value="Genomic_DNA"/>
</dbReference>
<organism evidence="3">
    <name type="scientific">Anisakis simplex</name>
    <name type="common">Herring worm</name>
    <dbReference type="NCBI Taxonomy" id="6269"/>
    <lineage>
        <taxon>Eukaryota</taxon>
        <taxon>Metazoa</taxon>
        <taxon>Ecdysozoa</taxon>
        <taxon>Nematoda</taxon>
        <taxon>Chromadorea</taxon>
        <taxon>Rhabditida</taxon>
        <taxon>Spirurina</taxon>
        <taxon>Ascaridomorpha</taxon>
        <taxon>Ascaridoidea</taxon>
        <taxon>Anisakidae</taxon>
        <taxon>Anisakis</taxon>
        <taxon>Anisakis simplex complex</taxon>
    </lineage>
</organism>
<evidence type="ECO:0000313" key="3">
    <source>
        <dbReference type="WBParaSite" id="ASIM_0000982501-mRNA-1"/>
    </source>
</evidence>
<proteinExistence type="predicted"/>
<protein>
    <submittedName>
        <fullName evidence="3">Remorin_C domain-containing protein</fullName>
    </submittedName>
</protein>